<dbReference type="EMBL" id="JAPDGR010004427">
    <property type="protein sequence ID" value="KAJ2968115.1"/>
    <property type="molecule type" value="Genomic_DNA"/>
</dbReference>
<dbReference type="Proteomes" id="UP001143856">
    <property type="component" value="Unassembled WGS sequence"/>
</dbReference>
<gene>
    <name evidence="1" type="ORF">NUW58_g10292</name>
</gene>
<sequence>MASPPSRAAARERNLRFQAVPRDGRSIEVRATTKNADEDAAIQEHSSPQWDDRRNWVGFDDEMVIVLKESSEGRESLLVYDFT</sequence>
<evidence type="ECO:0000313" key="2">
    <source>
        <dbReference type="Proteomes" id="UP001143856"/>
    </source>
</evidence>
<comment type="caution">
    <text evidence="1">The sequence shown here is derived from an EMBL/GenBank/DDBJ whole genome shotgun (WGS) entry which is preliminary data.</text>
</comment>
<reference evidence="1" key="1">
    <citation type="submission" date="2022-10" db="EMBL/GenBank/DDBJ databases">
        <title>Genome Sequence of Xylaria curta.</title>
        <authorList>
            <person name="Buettner E."/>
        </authorList>
    </citation>
    <scope>NUCLEOTIDE SEQUENCE</scope>
    <source>
        <strain evidence="1">Babe10</strain>
    </source>
</reference>
<evidence type="ECO:0000313" key="1">
    <source>
        <dbReference type="EMBL" id="KAJ2968115.1"/>
    </source>
</evidence>
<proteinExistence type="predicted"/>
<accession>A0ACC1MMD9</accession>
<name>A0ACC1MMD9_9PEZI</name>
<keyword evidence="2" id="KW-1185">Reference proteome</keyword>
<protein>
    <submittedName>
        <fullName evidence="1">Uncharacterized protein</fullName>
    </submittedName>
</protein>
<organism evidence="1 2">
    <name type="scientific">Xylaria curta</name>
    <dbReference type="NCBI Taxonomy" id="42375"/>
    <lineage>
        <taxon>Eukaryota</taxon>
        <taxon>Fungi</taxon>
        <taxon>Dikarya</taxon>
        <taxon>Ascomycota</taxon>
        <taxon>Pezizomycotina</taxon>
        <taxon>Sordariomycetes</taxon>
        <taxon>Xylariomycetidae</taxon>
        <taxon>Xylariales</taxon>
        <taxon>Xylariaceae</taxon>
        <taxon>Xylaria</taxon>
    </lineage>
</organism>